<comment type="cofactor">
    <cofactor evidence="1">
        <name>FAD</name>
        <dbReference type="ChEBI" id="CHEBI:57692"/>
    </cofactor>
</comment>
<feature type="region of interest" description="Disordered" evidence="6">
    <location>
        <begin position="1"/>
        <end position="45"/>
    </location>
</feature>
<dbReference type="EMBL" id="BAABIS010000001">
    <property type="protein sequence ID" value="GAA4859523.1"/>
    <property type="molecule type" value="Genomic_DNA"/>
</dbReference>
<dbReference type="InterPro" id="IPR050416">
    <property type="entry name" value="FAD-linked_Oxidoreductase"/>
</dbReference>
<keyword evidence="5" id="KW-0560">Oxidoreductase</keyword>
<proteinExistence type="inferred from homology"/>
<reference evidence="9" key="1">
    <citation type="journal article" date="2019" name="Int. J. Syst. Evol. Microbiol.">
        <title>The Global Catalogue of Microorganisms (GCM) 10K type strain sequencing project: providing services to taxonomists for standard genome sequencing and annotation.</title>
        <authorList>
            <consortium name="The Broad Institute Genomics Platform"/>
            <consortium name="The Broad Institute Genome Sequencing Center for Infectious Disease"/>
            <person name="Wu L."/>
            <person name="Ma J."/>
        </authorList>
    </citation>
    <scope>NUCLEOTIDE SEQUENCE [LARGE SCALE GENOMIC DNA]</scope>
    <source>
        <strain evidence="9">JCM 13006</strain>
    </source>
</reference>
<comment type="similarity">
    <text evidence="2">Belongs to the oxygen-dependent FAD-linked oxidoreductase family.</text>
</comment>
<keyword evidence="9" id="KW-1185">Reference proteome</keyword>
<dbReference type="InterPro" id="IPR012951">
    <property type="entry name" value="BBE"/>
</dbReference>
<dbReference type="InterPro" id="IPR006094">
    <property type="entry name" value="Oxid_FAD_bind_N"/>
</dbReference>
<evidence type="ECO:0000256" key="1">
    <source>
        <dbReference type="ARBA" id="ARBA00001974"/>
    </source>
</evidence>
<evidence type="ECO:0000256" key="4">
    <source>
        <dbReference type="ARBA" id="ARBA00022827"/>
    </source>
</evidence>
<organism evidence="8 9">
    <name type="scientific">Kitasatospora terrestris</name>
    <dbReference type="NCBI Taxonomy" id="258051"/>
    <lineage>
        <taxon>Bacteria</taxon>
        <taxon>Bacillati</taxon>
        <taxon>Actinomycetota</taxon>
        <taxon>Actinomycetes</taxon>
        <taxon>Kitasatosporales</taxon>
        <taxon>Streptomycetaceae</taxon>
        <taxon>Kitasatospora</taxon>
    </lineage>
</organism>
<comment type="caution">
    <text evidence="8">The sequence shown here is derived from an EMBL/GenBank/DDBJ whole genome shotgun (WGS) entry which is preliminary data.</text>
</comment>
<gene>
    <name evidence="8" type="ORF">GCM10023235_41710</name>
</gene>
<sequence length="480" mass="50569">MNRNRRPAATPPDLTQSARPAPAGPATTASVDGMIGTTGPVFRPGDDGYDAERAGYNLALDHHPALVVGATGPADVQAAVRYAADHGLGVAVQATGHGISVPTDGQLVVSTRRMKGVTVDAAARTATVAAGVRWHEVLAATAPHGLVPLSGSNPDVGAVGYTLGGGIGLLGRRHGFAADHVRRLTVVTADGELRTATPDHEPDLFWALRGGKDNFGVVVEMEIDLFPLTTLYGGGLYFGADDAAEVLRGWAGWTADLPEEMSSSLQLIRYPDLPVLPEPLRGRYVAHVRIAWSGATADGEALVAPLRALGTPLLDTLRELPFTEAGSIHHEPPMPHPAFDRNTALRTLEPATLDTLLDLAGPDAGSPLIAEIRQQGGAYARQPAVANAVGGRDARYMLFSTCILEPGRLEEIRAAHTTLHESLRPWSTGGAFANFFGIDDAGAQSVSRAFDAATYGRLAAVKAAYDPENLFRVNFNIPPR</sequence>
<evidence type="ECO:0000256" key="5">
    <source>
        <dbReference type="ARBA" id="ARBA00023002"/>
    </source>
</evidence>
<feature type="compositionally biased region" description="Low complexity" evidence="6">
    <location>
        <begin position="18"/>
        <end position="29"/>
    </location>
</feature>
<evidence type="ECO:0000256" key="2">
    <source>
        <dbReference type="ARBA" id="ARBA00005466"/>
    </source>
</evidence>
<dbReference type="InterPro" id="IPR016167">
    <property type="entry name" value="FAD-bd_PCMH_sub1"/>
</dbReference>
<dbReference type="Pfam" id="PF08031">
    <property type="entry name" value="BBE"/>
    <property type="match status" value="1"/>
</dbReference>
<evidence type="ECO:0000256" key="3">
    <source>
        <dbReference type="ARBA" id="ARBA00022630"/>
    </source>
</evidence>
<dbReference type="Proteomes" id="UP001501752">
    <property type="component" value="Unassembled WGS sequence"/>
</dbReference>
<dbReference type="InterPro" id="IPR006093">
    <property type="entry name" value="Oxy_OxRdtase_FAD_BS"/>
</dbReference>
<feature type="domain" description="FAD-binding PCMH-type" evidence="7">
    <location>
        <begin position="60"/>
        <end position="228"/>
    </location>
</feature>
<dbReference type="PANTHER" id="PTHR42973">
    <property type="entry name" value="BINDING OXIDOREDUCTASE, PUTATIVE (AFU_ORTHOLOGUE AFUA_1G17690)-RELATED"/>
    <property type="match status" value="1"/>
</dbReference>
<dbReference type="Gene3D" id="3.30.465.10">
    <property type="match status" value="1"/>
</dbReference>
<dbReference type="PANTHER" id="PTHR42973:SF39">
    <property type="entry name" value="FAD-BINDING PCMH-TYPE DOMAIN-CONTAINING PROTEIN"/>
    <property type="match status" value="1"/>
</dbReference>
<dbReference type="Gene3D" id="3.30.43.10">
    <property type="entry name" value="Uridine Diphospho-n-acetylenolpyruvylglucosamine Reductase, domain 2"/>
    <property type="match status" value="1"/>
</dbReference>
<evidence type="ECO:0000256" key="6">
    <source>
        <dbReference type="SAM" id="MobiDB-lite"/>
    </source>
</evidence>
<evidence type="ECO:0000313" key="8">
    <source>
        <dbReference type="EMBL" id="GAA4859523.1"/>
    </source>
</evidence>
<dbReference type="InterPro" id="IPR016166">
    <property type="entry name" value="FAD-bd_PCMH"/>
</dbReference>
<dbReference type="PROSITE" id="PS00862">
    <property type="entry name" value="OX2_COVAL_FAD"/>
    <property type="match status" value="1"/>
</dbReference>
<dbReference type="InterPro" id="IPR036318">
    <property type="entry name" value="FAD-bd_PCMH-like_sf"/>
</dbReference>
<dbReference type="Gene3D" id="3.40.462.20">
    <property type="match status" value="1"/>
</dbReference>
<dbReference type="InterPro" id="IPR016169">
    <property type="entry name" value="FAD-bd_PCMH_sub2"/>
</dbReference>
<name>A0ABP9DVG8_9ACTN</name>
<dbReference type="PROSITE" id="PS51387">
    <property type="entry name" value="FAD_PCMH"/>
    <property type="match status" value="1"/>
</dbReference>
<keyword evidence="3" id="KW-0285">Flavoprotein</keyword>
<evidence type="ECO:0000259" key="7">
    <source>
        <dbReference type="PROSITE" id="PS51387"/>
    </source>
</evidence>
<dbReference type="Pfam" id="PF01565">
    <property type="entry name" value="FAD_binding_4"/>
    <property type="match status" value="1"/>
</dbReference>
<accession>A0ABP9DVG8</accession>
<keyword evidence="4" id="KW-0274">FAD</keyword>
<evidence type="ECO:0000313" key="9">
    <source>
        <dbReference type="Proteomes" id="UP001501752"/>
    </source>
</evidence>
<protein>
    <submittedName>
        <fullName evidence="8">FAD-binding oxidoreductase</fullName>
    </submittedName>
</protein>
<dbReference type="SUPFAM" id="SSF56176">
    <property type="entry name" value="FAD-binding/transporter-associated domain-like"/>
    <property type="match status" value="1"/>
</dbReference>